<evidence type="ECO:0000313" key="3">
    <source>
        <dbReference type="Proteomes" id="UP000422764"/>
    </source>
</evidence>
<proteinExistence type="predicted"/>
<evidence type="ECO:0000256" key="1">
    <source>
        <dbReference type="SAM" id="Phobius"/>
    </source>
</evidence>
<keyword evidence="1" id="KW-1133">Transmembrane helix</keyword>
<feature type="transmembrane region" description="Helical" evidence="1">
    <location>
        <begin position="7"/>
        <end position="23"/>
    </location>
</feature>
<feature type="transmembrane region" description="Helical" evidence="1">
    <location>
        <begin position="29"/>
        <end position="46"/>
    </location>
</feature>
<dbReference type="EMBL" id="CP046522">
    <property type="protein sequence ID" value="QGU95423.1"/>
    <property type="molecule type" value="Genomic_DNA"/>
</dbReference>
<evidence type="ECO:0000313" key="2">
    <source>
        <dbReference type="EMBL" id="QGU95423.1"/>
    </source>
</evidence>
<name>A0A6I6EST5_9CLOT</name>
<sequence length="63" mass="7217">MKKIPNTIFLIWGVIILSLEFHFMINGILGWLLTSIGIILIGVSIFKGNNPFKVIFEFISNFF</sequence>
<keyword evidence="1" id="KW-0812">Transmembrane</keyword>
<keyword evidence="1" id="KW-0472">Membrane</keyword>
<gene>
    <name evidence="2" type="ORF">GOM49_10285</name>
</gene>
<keyword evidence="3" id="KW-1185">Reference proteome</keyword>
<accession>A0A6I6EST5</accession>
<protein>
    <submittedName>
        <fullName evidence="2">Uncharacterized protein</fullName>
    </submittedName>
</protein>
<reference evidence="2 3" key="1">
    <citation type="submission" date="2019-12" db="EMBL/GenBank/DDBJ databases">
        <title>Genome sequenceing of Clostridium bovifaecis.</title>
        <authorList>
            <person name="Yao Y."/>
        </authorList>
    </citation>
    <scope>NUCLEOTIDE SEQUENCE [LARGE SCALE GENOMIC DNA]</scope>
    <source>
        <strain evidence="2 3">BXX</strain>
    </source>
</reference>
<dbReference type="AlphaFoldDB" id="A0A6I6EST5"/>
<organism evidence="2 3">
    <name type="scientific">Clostridium bovifaecis</name>
    <dbReference type="NCBI Taxonomy" id="2184719"/>
    <lineage>
        <taxon>Bacteria</taxon>
        <taxon>Bacillati</taxon>
        <taxon>Bacillota</taxon>
        <taxon>Clostridia</taxon>
        <taxon>Eubacteriales</taxon>
        <taxon>Clostridiaceae</taxon>
        <taxon>Clostridium</taxon>
    </lineage>
</organism>
<dbReference type="Proteomes" id="UP000422764">
    <property type="component" value="Chromosome"/>
</dbReference>